<gene>
    <name evidence="2" type="ORF">MKW35_05540</name>
</gene>
<protein>
    <submittedName>
        <fullName evidence="2">Antibiotic biosynthesis monooxygenase</fullName>
    </submittedName>
</protein>
<reference evidence="2" key="1">
    <citation type="submission" date="2022-02" db="EMBL/GenBank/DDBJ databases">
        <title>Aestuariibaculum sp., a marine bacterium isolated from sediment in Guangxi.</title>
        <authorList>
            <person name="Ying J."/>
        </authorList>
    </citation>
    <scope>NUCLEOTIDE SEQUENCE</scope>
    <source>
        <strain evidence="2">L182</strain>
    </source>
</reference>
<dbReference type="RefSeq" id="WP_240572393.1">
    <property type="nucleotide sequence ID" value="NZ_CP136709.1"/>
</dbReference>
<comment type="caution">
    <text evidence="2">The sequence shown here is derived from an EMBL/GenBank/DDBJ whole genome shotgun (WGS) entry which is preliminary data.</text>
</comment>
<dbReference type="EMBL" id="JAKVQD010000001">
    <property type="protein sequence ID" value="MCH4552074.1"/>
    <property type="molecule type" value="Genomic_DNA"/>
</dbReference>
<dbReference type="SUPFAM" id="SSF54909">
    <property type="entry name" value="Dimeric alpha+beta barrel"/>
    <property type="match status" value="1"/>
</dbReference>
<dbReference type="Proteomes" id="UP001156141">
    <property type="component" value="Unassembled WGS sequence"/>
</dbReference>
<dbReference type="InterPro" id="IPR011008">
    <property type="entry name" value="Dimeric_a/b-barrel"/>
</dbReference>
<dbReference type="Pfam" id="PF03992">
    <property type="entry name" value="ABM"/>
    <property type="match status" value="1"/>
</dbReference>
<dbReference type="GO" id="GO:0004497">
    <property type="term" value="F:monooxygenase activity"/>
    <property type="evidence" value="ECO:0007669"/>
    <property type="project" value="UniProtKB-KW"/>
</dbReference>
<feature type="domain" description="ABM" evidence="1">
    <location>
        <begin position="4"/>
        <end position="59"/>
    </location>
</feature>
<organism evidence="2 3">
    <name type="scientific">Aestuariibaculum lutulentum</name>
    <dbReference type="NCBI Taxonomy" id="2920935"/>
    <lineage>
        <taxon>Bacteria</taxon>
        <taxon>Pseudomonadati</taxon>
        <taxon>Bacteroidota</taxon>
        <taxon>Flavobacteriia</taxon>
        <taxon>Flavobacteriales</taxon>
        <taxon>Flavobacteriaceae</taxon>
    </lineage>
</organism>
<keyword evidence="2" id="KW-0560">Oxidoreductase</keyword>
<evidence type="ECO:0000313" key="2">
    <source>
        <dbReference type="EMBL" id="MCH4552074.1"/>
    </source>
</evidence>
<keyword evidence="2" id="KW-0503">Monooxygenase</keyword>
<accession>A0ABS9RGK2</accession>
<evidence type="ECO:0000313" key="3">
    <source>
        <dbReference type="Proteomes" id="UP001156141"/>
    </source>
</evidence>
<name>A0ABS9RGK2_9FLAO</name>
<evidence type="ECO:0000259" key="1">
    <source>
        <dbReference type="Pfam" id="PF03992"/>
    </source>
</evidence>
<proteinExistence type="predicted"/>
<keyword evidence="3" id="KW-1185">Reference proteome</keyword>
<dbReference type="InterPro" id="IPR007138">
    <property type="entry name" value="ABM_dom"/>
</dbReference>
<sequence>MLYSFEVKQDQEAEFITAWTNLTNLIYEYEGSLGSKLHKGEGQSFIAYAQWPSQEKFEQAGDNLPEEANKYRDTMRASCEKIEVLQKMEVVKDVLKQTPNV</sequence>
<dbReference type="Gene3D" id="3.30.70.100">
    <property type="match status" value="1"/>
</dbReference>